<feature type="signal peptide" evidence="1">
    <location>
        <begin position="1"/>
        <end position="26"/>
    </location>
</feature>
<keyword evidence="3" id="KW-1185">Reference proteome</keyword>
<dbReference type="InterPro" id="IPR016068">
    <property type="entry name" value="Translin_N"/>
</dbReference>
<reference evidence="2" key="3">
    <citation type="journal article" date="2017" name="Nature">
        <title>Genome sequence of the progenitor of the wheat D genome Aegilops tauschii.</title>
        <authorList>
            <person name="Luo M.C."/>
            <person name="Gu Y.Q."/>
            <person name="Puiu D."/>
            <person name="Wang H."/>
            <person name="Twardziok S.O."/>
            <person name="Deal K.R."/>
            <person name="Huo N."/>
            <person name="Zhu T."/>
            <person name="Wang L."/>
            <person name="Wang Y."/>
            <person name="McGuire P.E."/>
            <person name="Liu S."/>
            <person name="Long H."/>
            <person name="Ramasamy R.K."/>
            <person name="Rodriguez J.C."/>
            <person name="Van S.L."/>
            <person name="Yuan L."/>
            <person name="Wang Z."/>
            <person name="Xia Z."/>
            <person name="Xiao L."/>
            <person name="Anderson O.D."/>
            <person name="Ouyang S."/>
            <person name="Liang Y."/>
            <person name="Zimin A.V."/>
            <person name="Pertea G."/>
            <person name="Qi P."/>
            <person name="Bennetzen J.L."/>
            <person name="Dai X."/>
            <person name="Dawson M.W."/>
            <person name="Muller H.G."/>
            <person name="Kugler K."/>
            <person name="Rivarola-Duarte L."/>
            <person name="Spannagl M."/>
            <person name="Mayer K.F.X."/>
            <person name="Lu F.H."/>
            <person name="Bevan M.W."/>
            <person name="Leroy P."/>
            <person name="Li P."/>
            <person name="You F.M."/>
            <person name="Sun Q."/>
            <person name="Liu Z."/>
            <person name="Lyons E."/>
            <person name="Wicker T."/>
            <person name="Salzberg S.L."/>
            <person name="Devos K.M."/>
            <person name="Dvorak J."/>
        </authorList>
    </citation>
    <scope>NUCLEOTIDE SEQUENCE [LARGE SCALE GENOMIC DNA]</scope>
    <source>
        <strain evidence="2">cv. AL8/78</strain>
    </source>
</reference>
<name>A0A452YBB9_AEGTS</name>
<protein>
    <recommendedName>
        <fullName evidence="4">DOG1 domain-containing protein</fullName>
    </recommendedName>
</protein>
<dbReference type="Gene3D" id="1.20.58.190">
    <property type="entry name" value="Translin, domain 1"/>
    <property type="match status" value="1"/>
</dbReference>
<dbReference type="AlphaFoldDB" id="A0A452YBB9"/>
<evidence type="ECO:0008006" key="4">
    <source>
        <dbReference type="Google" id="ProtNLM"/>
    </source>
</evidence>
<reference evidence="2" key="4">
    <citation type="submission" date="2019-03" db="UniProtKB">
        <authorList>
            <consortium name="EnsemblPlants"/>
        </authorList>
    </citation>
    <scope>IDENTIFICATION</scope>
</reference>
<feature type="chain" id="PRO_5019101356" description="DOG1 domain-containing protein" evidence="1">
    <location>
        <begin position="27"/>
        <end position="158"/>
    </location>
</feature>
<reference evidence="3" key="2">
    <citation type="journal article" date="2017" name="Nat. Plants">
        <title>The Aegilops tauschii genome reveals multiple impacts of transposons.</title>
        <authorList>
            <person name="Zhao G."/>
            <person name="Zou C."/>
            <person name="Li K."/>
            <person name="Wang K."/>
            <person name="Li T."/>
            <person name="Gao L."/>
            <person name="Zhang X."/>
            <person name="Wang H."/>
            <person name="Yang Z."/>
            <person name="Liu X."/>
            <person name="Jiang W."/>
            <person name="Mao L."/>
            <person name="Kong X."/>
            <person name="Jiao Y."/>
            <person name="Jia J."/>
        </authorList>
    </citation>
    <scope>NUCLEOTIDE SEQUENCE [LARGE SCALE GENOMIC DNA]</scope>
    <source>
        <strain evidence="3">cv. AL8/78</strain>
    </source>
</reference>
<sequence>MRPAATAVAATAAALRAAFLAPPAAAFRLLPPRRVFLLPLHRLSSSSSPVAPPCAASSDSQPPPLPAFMDAQFESFRAQLDGSSALRDRIRAVVSEVESASRAASAALLLIHQPVPLSGCCPLFLLPFLFGFWLPVLNPELSPLLVQMCSARRRRRWR</sequence>
<accession>A0A452YBB9</accession>
<dbReference type="SUPFAM" id="SSF74784">
    <property type="entry name" value="Translin"/>
    <property type="match status" value="1"/>
</dbReference>
<dbReference type="GO" id="GO:0043565">
    <property type="term" value="F:sequence-specific DNA binding"/>
    <property type="evidence" value="ECO:0007669"/>
    <property type="project" value="InterPro"/>
</dbReference>
<evidence type="ECO:0000256" key="1">
    <source>
        <dbReference type="SAM" id="SignalP"/>
    </source>
</evidence>
<reference evidence="2" key="5">
    <citation type="journal article" date="2021" name="G3 (Bethesda)">
        <title>Aegilops tauschii genome assembly Aet v5.0 features greater sequence contiguity and improved annotation.</title>
        <authorList>
            <person name="Wang L."/>
            <person name="Zhu T."/>
            <person name="Rodriguez J.C."/>
            <person name="Deal K.R."/>
            <person name="Dubcovsky J."/>
            <person name="McGuire P.E."/>
            <person name="Lux T."/>
            <person name="Spannagl M."/>
            <person name="Mayer K.F.X."/>
            <person name="Baldrich P."/>
            <person name="Meyers B.C."/>
            <person name="Huo N."/>
            <person name="Gu Y.Q."/>
            <person name="Zhou H."/>
            <person name="Devos K.M."/>
            <person name="Bennetzen J.L."/>
            <person name="Unver T."/>
            <person name="Budak H."/>
            <person name="Gulick P.J."/>
            <person name="Galiba G."/>
            <person name="Kalapos B."/>
            <person name="Nelson D.R."/>
            <person name="Li P."/>
            <person name="You F.M."/>
            <person name="Luo M.C."/>
            <person name="Dvorak J."/>
        </authorList>
    </citation>
    <scope>NUCLEOTIDE SEQUENCE [LARGE SCALE GENOMIC DNA]</scope>
    <source>
        <strain evidence="2">cv. AL8/78</strain>
    </source>
</reference>
<proteinExistence type="predicted"/>
<reference evidence="3" key="1">
    <citation type="journal article" date="2014" name="Science">
        <title>Ancient hybridizations among the ancestral genomes of bread wheat.</title>
        <authorList>
            <consortium name="International Wheat Genome Sequencing Consortium,"/>
            <person name="Marcussen T."/>
            <person name="Sandve S.R."/>
            <person name="Heier L."/>
            <person name="Spannagl M."/>
            <person name="Pfeifer M."/>
            <person name="Jakobsen K.S."/>
            <person name="Wulff B.B."/>
            <person name="Steuernagel B."/>
            <person name="Mayer K.F."/>
            <person name="Olsen O.A."/>
        </authorList>
    </citation>
    <scope>NUCLEOTIDE SEQUENCE [LARGE SCALE GENOMIC DNA]</scope>
    <source>
        <strain evidence="3">cv. AL8/78</strain>
    </source>
</reference>
<evidence type="ECO:0000313" key="2">
    <source>
        <dbReference type="EnsemblPlants" id="AET1Gv20363100.1"/>
    </source>
</evidence>
<evidence type="ECO:0000313" key="3">
    <source>
        <dbReference type="Proteomes" id="UP000015105"/>
    </source>
</evidence>
<dbReference type="Gramene" id="AET1Gv20363100.1">
    <property type="protein sequence ID" value="AET1Gv20363100.1"/>
    <property type="gene ID" value="AET1Gv20363100"/>
</dbReference>
<organism evidence="2 3">
    <name type="scientific">Aegilops tauschii subsp. strangulata</name>
    <name type="common">Goatgrass</name>
    <dbReference type="NCBI Taxonomy" id="200361"/>
    <lineage>
        <taxon>Eukaryota</taxon>
        <taxon>Viridiplantae</taxon>
        <taxon>Streptophyta</taxon>
        <taxon>Embryophyta</taxon>
        <taxon>Tracheophyta</taxon>
        <taxon>Spermatophyta</taxon>
        <taxon>Magnoliopsida</taxon>
        <taxon>Liliopsida</taxon>
        <taxon>Poales</taxon>
        <taxon>Poaceae</taxon>
        <taxon>BOP clade</taxon>
        <taxon>Pooideae</taxon>
        <taxon>Triticodae</taxon>
        <taxon>Triticeae</taxon>
        <taxon>Triticinae</taxon>
        <taxon>Aegilops</taxon>
    </lineage>
</organism>
<dbReference type="InterPro" id="IPR036081">
    <property type="entry name" value="Translin_sf"/>
</dbReference>
<dbReference type="Proteomes" id="UP000015105">
    <property type="component" value="Chromosome 1D"/>
</dbReference>
<dbReference type="EnsemblPlants" id="AET1Gv20363100.1">
    <property type="protein sequence ID" value="AET1Gv20363100.1"/>
    <property type="gene ID" value="AET1Gv20363100"/>
</dbReference>
<keyword evidence="1" id="KW-0732">Signal</keyword>